<dbReference type="InterPro" id="IPR011990">
    <property type="entry name" value="TPR-like_helical_dom_sf"/>
</dbReference>
<proteinExistence type="predicted"/>
<dbReference type="AlphaFoldDB" id="A0A916JNB1"/>
<evidence type="ECO:0000313" key="3">
    <source>
        <dbReference type="Proteomes" id="UP000683507"/>
    </source>
</evidence>
<dbReference type="RefSeq" id="WP_258542673.1">
    <property type="nucleotide sequence ID" value="NZ_OU015584.1"/>
</dbReference>
<name>A0A916JNB1_9FLAO</name>
<protein>
    <recommendedName>
        <fullName evidence="4">Tetratricopeptide repeat protein</fullName>
    </recommendedName>
</protein>
<sequence length="133" mass="15035">MKKVYPFIGFAIVLAGIIWYLQQMVQDYNRGVEQLETTGTEENAHVKVAKASALAELDHTADAIDLLLKTIEENPKNLEPQLKLAQLYVINCKERETNCEDALWQLNVILKLDSANVSAKQLLQEMKSVTHPK</sequence>
<evidence type="ECO:0000256" key="1">
    <source>
        <dbReference type="SAM" id="Phobius"/>
    </source>
</evidence>
<feature type="transmembrane region" description="Helical" evidence="1">
    <location>
        <begin position="6"/>
        <end position="21"/>
    </location>
</feature>
<evidence type="ECO:0008006" key="4">
    <source>
        <dbReference type="Google" id="ProtNLM"/>
    </source>
</evidence>
<dbReference type="Proteomes" id="UP000683507">
    <property type="component" value="Chromosome"/>
</dbReference>
<keyword evidence="1" id="KW-0812">Transmembrane</keyword>
<accession>A0A916JNB1</accession>
<keyword evidence="3" id="KW-1185">Reference proteome</keyword>
<keyword evidence="1" id="KW-1133">Transmembrane helix</keyword>
<keyword evidence="1" id="KW-0472">Membrane</keyword>
<dbReference type="Gene3D" id="1.25.40.10">
    <property type="entry name" value="Tetratricopeptide repeat domain"/>
    <property type="match status" value="1"/>
</dbReference>
<dbReference type="SUPFAM" id="SSF48452">
    <property type="entry name" value="TPR-like"/>
    <property type="match status" value="1"/>
</dbReference>
<evidence type="ECO:0000313" key="2">
    <source>
        <dbReference type="EMBL" id="CAG5084353.1"/>
    </source>
</evidence>
<gene>
    <name evidence="2" type="ORF">CRYO30217_02443</name>
</gene>
<dbReference type="KEGG" id="ptan:CRYO30217_02443"/>
<reference evidence="2" key="1">
    <citation type="submission" date="2021-04" db="EMBL/GenBank/DDBJ databases">
        <authorList>
            <person name="Rodrigo-Torres L."/>
            <person name="Arahal R. D."/>
            <person name="Lucena T."/>
        </authorList>
    </citation>
    <scope>NUCLEOTIDE SEQUENCE</scope>
    <source>
        <strain evidence="2">AS29M-1</strain>
    </source>
</reference>
<organism evidence="2 3">
    <name type="scientific">Parvicella tangerina</name>
    <dbReference type="NCBI Taxonomy" id="2829795"/>
    <lineage>
        <taxon>Bacteria</taxon>
        <taxon>Pseudomonadati</taxon>
        <taxon>Bacteroidota</taxon>
        <taxon>Flavobacteriia</taxon>
        <taxon>Flavobacteriales</taxon>
        <taxon>Parvicellaceae</taxon>
        <taxon>Parvicella</taxon>
    </lineage>
</organism>
<dbReference type="EMBL" id="OU015584">
    <property type="protein sequence ID" value="CAG5084353.1"/>
    <property type="molecule type" value="Genomic_DNA"/>
</dbReference>